<gene>
    <name evidence="1" type="ORF">ZEAMMB73_Zm00001d024036</name>
</gene>
<name>A0A1D6IXC6_MAIZE</name>
<reference evidence="1" key="1">
    <citation type="submission" date="2015-12" db="EMBL/GenBank/DDBJ databases">
        <title>Update maize B73 reference genome by single molecule sequencing technologies.</title>
        <authorList>
            <consortium name="Maize Genome Sequencing Project"/>
            <person name="Ware D."/>
        </authorList>
    </citation>
    <scope>NUCLEOTIDE SEQUENCE</scope>
    <source>
        <tissue evidence="1">Seedling</tissue>
    </source>
</reference>
<proteinExistence type="predicted"/>
<sequence length="119" mass="12851">SAYSRRQSPGAQSKCPHCPGGCRTSAPATRFPPPRLCPKRARHACRLGFLSSASVSRRRFLSCRRPELIVLTSSDALKGSGNFEDALLCWPPGVPSPLRSALCLLPSARRRIPSGPGIR</sequence>
<feature type="non-terminal residue" evidence="1">
    <location>
        <position position="1"/>
    </location>
</feature>
<accession>A0A1D6IXC6</accession>
<protein>
    <submittedName>
        <fullName evidence="1">C2H2-like zinc finger protein</fullName>
    </submittedName>
</protein>
<dbReference type="EMBL" id="CM000786">
    <property type="protein sequence ID" value="AQK40577.1"/>
    <property type="molecule type" value="Genomic_DNA"/>
</dbReference>
<organism evidence="1">
    <name type="scientific">Zea mays</name>
    <name type="common">Maize</name>
    <dbReference type="NCBI Taxonomy" id="4577"/>
    <lineage>
        <taxon>Eukaryota</taxon>
        <taxon>Viridiplantae</taxon>
        <taxon>Streptophyta</taxon>
        <taxon>Embryophyta</taxon>
        <taxon>Tracheophyta</taxon>
        <taxon>Spermatophyta</taxon>
        <taxon>Magnoliopsida</taxon>
        <taxon>Liliopsida</taxon>
        <taxon>Poales</taxon>
        <taxon>Poaceae</taxon>
        <taxon>PACMAD clade</taxon>
        <taxon>Panicoideae</taxon>
        <taxon>Andropogonodae</taxon>
        <taxon>Andropogoneae</taxon>
        <taxon>Tripsacinae</taxon>
        <taxon>Zea</taxon>
    </lineage>
</organism>
<evidence type="ECO:0000313" key="1">
    <source>
        <dbReference type="EMBL" id="AQK40577.1"/>
    </source>
</evidence>
<dbReference type="AlphaFoldDB" id="A0A1D6IXC6"/>